<dbReference type="EMBL" id="KV417308">
    <property type="protein sequence ID" value="KZO92650.1"/>
    <property type="molecule type" value="Genomic_DNA"/>
</dbReference>
<dbReference type="SUPFAM" id="SSF142433">
    <property type="entry name" value="CinA-like"/>
    <property type="match status" value="1"/>
</dbReference>
<accession>A0A167IHG7</accession>
<name>A0A167IHG7_CALVF</name>
<dbReference type="Gene3D" id="3.90.950.20">
    <property type="entry name" value="CinA-like"/>
    <property type="match status" value="1"/>
</dbReference>
<keyword evidence="3" id="KW-1185">Reference proteome</keyword>
<gene>
    <name evidence="2" type="ORF">CALVIDRAFT_567137</name>
</gene>
<feature type="domain" description="CinA C-terminal" evidence="1">
    <location>
        <begin position="16"/>
        <end position="167"/>
    </location>
</feature>
<organism evidence="2 3">
    <name type="scientific">Calocera viscosa (strain TUFC12733)</name>
    <dbReference type="NCBI Taxonomy" id="1330018"/>
    <lineage>
        <taxon>Eukaryota</taxon>
        <taxon>Fungi</taxon>
        <taxon>Dikarya</taxon>
        <taxon>Basidiomycota</taxon>
        <taxon>Agaricomycotina</taxon>
        <taxon>Dacrymycetes</taxon>
        <taxon>Dacrymycetales</taxon>
        <taxon>Dacrymycetaceae</taxon>
        <taxon>Calocera</taxon>
    </lineage>
</organism>
<proteinExistence type="predicted"/>
<dbReference type="InterPro" id="IPR008136">
    <property type="entry name" value="CinA_C"/>
</dbReference>
<reference evidence="2 3" key="1">
    <citation type="journal article" date="2016" name="Mol. Biol. Evol.">
        <title>Comparative Genomics of Early-Diverging Mushroom-Forming Fungi Provides Insights into the Origins of Lignocellulose Decay Capabilities.</title>
        <authorList>
            <person name="Nagy L.G."/>
            <person name="Riley R."/>
            <person name="Tritt A."/>
            <person name="Adam C."/>
            <person name="Daum C."/>
            <person name="Floudas D."/>
            <person name="Sun H."/>
            <person name="Yadav J.S."/>
            <person name="Pangilinan J."/>
            <person name="Larsson K.H."/>
            <person name="Matsuura K."/>
            <person name="Barry K."/>
            <person name="Labutti K."/>
            <person name="Kuo R."/>
            <person name="Ohm R.A."/>
            <person name="Bhattacharya S.S."/>
            <person name="Shirouzu T."/>
            <person name="Yoshinaga Y."/>
            <person name="Martin F.M."/>
            <person name="Grigoriev I.V."/>
            <person name="Hibbett D.S."/>
        </authorList>
    </citation>
    <scope>NUCLEOTIDE SEQUENCE [LARGE SCALE GENOMIC DNA]</scope>
    <source>
        <strain evidence="2 3">TUFC12733</strain>
    </source>
</reference>
<dbReference type="Pfam" id="PF02464">
    <property type="entry name" value="CinA"/>
    <property type="match status" value="1"/>
</dbReference>
<evidence type="ECO:0000313" key="3">
    <source>
        <dbReference type="Proteomes" id="UP000076738"/>
    </source>
</evidence>
<dbReference type="OrthoDB" id="2350783at2759"/>
<dbReference type="InterPro" id="IPR036653">
    <property type="entry name" value="CinA-like_C"/>
</dbReference>
<dbReference type="STRING" id="1330018.A0A167IHG7"/>
<sequence>MATDIPAPRLQPSTLHLASLLKAHSLTLSTVETACGGLVSSSLLSTPGASKFFRGGVTLYTLPSRIAFGGWTAEMLDTYRGPTKEVVLGLARHNKQVLGADWVIAESGTAGPTRSRSGNNGEPGYLALAVVGPGGWERAVEHQLGSSDRAGNMGEFARLAMEFVAECIEESLKGEGKL</sequence>
<evidence type="ECO:0000313" key="2">
    <source>
        <dbReference type="EMBL" id="KZO92650.1"/>
    </source>
</evidence>
<protein>
    <submittedName>
        <fullName evidence="2">Competence/damage-inducible protein-like protein cinA</fullName>
    </submittedName>
</protein>
<evidence type="ECO:0000259" key="1">
    <source>
        <dbReference type="Pfam" id="PF02464"/>
    </source>
</evidence>
<dbReference type="Proteomes" id="UP000076738">
    <property type="component" value="Unassembled WGS sequence"/>
</dbReference>
<dbReference type="AlphaFoldDB" id="A0A167IHG7"/>